<proteinExistence type="predicted"/>
<feature type="signal peptide" evidence="1">
    <location>
        <begin position="1"/>
        <end position="24"/>
    </location>
</feature>
<comment type="caution">
    <text evidence="2">The sequence shown here is derived from an EMBL/GenBank/DDBJ whole genome shotgun (WGS) entry which is preliminary data.</text>
</comment>
<sequence length="126" mass="12656">MKRILLSASIFGAIIAAATGPATADVAAGHDTAQAKVQLVAEASSGSSDLIGNLLHALSTGSAAECDGIMLDVCTPLPAQPANVSQIADSGSATESAQNVDIQFWRLIGWLSNGSSEPCTGACFPI</sequence>
<dbReference type="RefSeq" id="WP_143875932.1">
    <property type="nucleotide sequence ID" value="NZ_PJMW01000002.1"/>
</dbReference>
<evidence type="ECO:0000313" key="2">
    <source>
        <dbReference type="EMBL" id="PKV77701.1"/>
    </source>
</evidence>
<feature type="chain" id="PRO_5014755871" evidence="1">
    <location>
        <begin position="25"/>
        <end position="126"/>
    </location>
</feature>
<keyword evidence="1" id="KW-0732">Signal</keyword>
<gene>
    <name evidence="2" type="ORF">ATK86_2054</name>
</gene>
<evidence type="ECO:0000256" key="1">
    <source>
        <dbReference type="SAM" id="SignalP"/>
    </source>
</evidence>
<dbReference type="Proteomes" id="UP000233766">
    <property type="component" value="Unassembled WGS sequence"/>
</dbReference>
<evidence type="ECO:0000313" key="3">
    <source>
        <dbReference type="Proteomes" id="UP000233766"/>
    </source>
</evidence>
<protein>
    <submittedName>
        <fullName evidence="2">Uncharacterized protein</fullName>
    </submittedName>
</protein>
<dbReference type="EMBL" id="PJMW01000002">
    <property type="protein sequence ID" value="PKV77701.1"/>
    <property type="molecule type" value="Genomic_DNA"/>
</dbReference>
<organism evidence="2 3">
    <name type="scientific">Nocardia fluminea</name>
    <dbReference type="NCBI Taxonomy" id="134984"/>
    <lineage>
        <taxon>Bacteria</taxon>
        <taxon>Bacillati</taxon>
        <taxon>Actinomycetota</taxon>
        <taxon>Actinomycetes</taxon>
        <taxon>Mycobacteriales</taxon>
        <taxon>Nocardiaceae</taxon>
        <taxon>Nocardia</taxon>
    </lineage>
</organism>
<dbReference type="OrthoDB" id="4571939at2"/>
<accession>A0A2N3V7W6</accession>
<name>A0A2N3V7W6_9NOCA</name>
<dbReference type="AlphaFoldDB" id="A0A2N3V7W6"/>
<reference evidence="2 3" key="1">
    <citation type="submission" date="2017-12" db="EMBL/GenBank/DDBJ databases">
        <title>Sequencing the genomes of 1000 Actinobacteria strains.</title>
        <authorList>
            <person name="Klenk H.-P."/>
        </authorList>
    </citation>
    <scope>NUCLEOTIDE SEQUENCE [LARGE SCALE GENOMIC DNA]</scope>
    <source>
        <strain evidence="2 3">DSM 44489</strain>
    </source>
</reference>
<keyword evidence="3" id="KW-1185">Reference proteome</keyword>